<evidence type="ECO:0000256" key="1">
    <source>
        <dbReference type="ARBA" id="ARBA00006247"/>
    </source>
</evidence>
<keyword evidence="4" id="KW-0378">Hydrolase</keyword>
<dbReference type="CDD" id="cd05674">
    <property type="entry name" value="M20_yscS"/>
    <property type="match status" value="1"/>
</dbReference>
<evidence type="ECO:0000313" key="8">
    <source>
        <dbReference type="Proteomes" id="UP000030671"/>
    </source>
</evidence>
<keyword evidence="5" id="KW-0862">Zinc</keyword>
<evidence type="ECO:0000313" key="7">
    <source>
        <dbReference type="EMBL" id="ETW78967.1"/>
    </source>
</evidence>
<keyword evidence="3" id="KW-0479">Metal-binding</keyword>
<reference evidence="7 8" key="1">
    <citation type="journal article" date="2012" name="New Phytol.">
        <title>Insight into trade-off between wood decay and parasitism from the genome of a fungal forest pathogen.</title>
        <authorList>
            <person name="Olson A."/>
            <person name="Aerts A."/>
            <person name="Asiegbu F."/>
            <person name="Belbahri L."/>
            <person name="Bouzid O."/>
            <person name="Broberg A."/>
            <person name="Canback B."/>
            <person name="Coutinho P.M."/>
            <person name="Cullen D."/>
            <person name="Dalman K."/>
            <person name="Deflorio G."/>
            <person name="van Diepen L.T."/>
            <person name="Dunand C."/>
            <person name="Duplessis S."/>
            <person name="Durling M."/>
            <person name="Gonthier P."/>
            <person name="Grimwood J."/>
            <person name="Fossdal C.G."/>
            <person name="Hansson D."/>
            <person name="Henrissat B."/>
            <person name="Hietala A."/>
            <person name="Himmelstrand K."/>
            <person name="Hoffmeister D."/>
            <person name="Hogberg N."/>
            <person name="James T.Y."/>
            <person name="Karlsson M."/>
            <person name="Kohler A."/>
            <person name="Kues U."/>
            <person name="Lee Y.H."/>
            <person name="Lin Y.C."/>
            <person name="Lind M."/>
            <person name="Lindquist E."/>
            <person name="Lombard V."/>
            <person name="Lucas S."/>
            <person name="Lunden K."/>
            <person name="Morin E."/>
            <person name="Murat C."/>
            <person name="Park J."/>
            <person name="Raffaello T."/>
            <person name="Rouze P."/>
            <person name="Salamov A."/>
            <person name="Schmutz J."/>
            <person name="Solheim H."/>
            <person name="Stahlberg J."/>
            <person name="Velez H."/>
            <person name="de Vries R.P."/>
            <person name="Wiebenga A."/>
            <person name="Woodward S."/>
            <person name="Yakovlev I."/>
            <person name="Garbelotto M."/>
            <person name="Martin F."/>
            <person name="Grigoriev I.V."/>
            <person name="Stenlid J."/>
        </authorList>
    </citation>
    <scope>NUCLEOTIDE SEQUENCE [LARGE SCALE GENOMIC DNA]</scope>
    <source>
        <strain evidence="7 8">TC 32-1</strain>
    </source>
</reference>
<dbReference type="InterPro" id="IPR011650">
    <property type="entry name" value="Peptidase_M20_dimer"/>
</dbReference>
<dbReference type="Pfam" id="PF07687">
    <property type="entry name" value="M20_dimer"/>
    <property type="match status" value="1"/>
</dbReference>
<dbReference type="RefSeq" id="XP_009549250.1">
    <property type="nucleotide sequence ID" value="XM_009550955.1"/>
</dbReference>
<dbReference type="Pfam" id="PF01546">
    <property type="entry name" value="Peptidase_M20"/>
    <property type="match status" value="1"/>
</dbReference>
<dbReference type="PROSITE" id="PS00758">
    <property type="entry name" value="ARGE_DAPE_CPG2_1"/>
    <property type="match status" value="1"/>
</dbReference>
<dbReference type="OrthoDB" id="3064516at2759"/>
<dbReference type="Gene3D" id="3.40.630.10">
    <property type="entry name" value="Zn peptidases"/>
    <property type="match status" value="1"/>
</dbReference>
<dbReference type="GO" id="GO:0051603">
    <property type="term" value="P:proteolysis involved in protein catabolic process"/>
    <property type="evidence" value="ECO:0007669"/>
    <property type="project" value="TreeGrafter"/>
</dbReference>
<dbReference type="Gene3D" id="1.10.150.900">
    <property type="match status" value="1"/>
</dbReference>
<dbReference type="EMBL" id="KI925461">
    <property type="protein sequence ID" value="ETW78967.1"/>
    <property type="molecule type" value="Genomic_DNA"/>
</dbReference>
<evidence type="ECO:0000256" key="3">
    <source>
        <dbReference type="ARBA" id="ARBA00022723"/>
    </source>
</evidence>
<dbReference type="GO" id="GO:0000328">
    <property type="term" value="C:fungal-type vacuole lumen"/>
    <property type="evidence" value="ECO:0007669"/>
    <property type="project" value="TreeGrafter"/>
</dbReference>
<evidence type="ECO:0000256" key="2">
    <source>
        <dbReference type="ARBA" id="ARBA00022670"/>
    </source>
</evidence>
<dbReference type="InParanoid" id="W4JZJ2"/>
<sequence length="475" mass="51588">MEPVGVDPRWDAFGPFHDYLAKAYPLIHSKLEITKVNTYGLIYVWKGSDESLKPLLLAAHQDVVPVDPRTVDEWEHPPYSGHFDGESVWGRGSSDDKSGLIGVMSTIESLLEKDFHPTRGIVLSFGFDEETSGLHGASKLAEYLLSTYGENSFALLVDEGGSFSEQHGSIIATPGIAEKGYIDTRIEVASPGGHSSIPPSHTSIGILSALLVELEAHPFEVHLSRGTPVYATVQCLAAHAKNLPQKLRASIKASAKSDKALKKAEKELFVDPAFKALVGTTQAIDLIQGGVKTNALPEQAWAVVNHRLATESSVAETKHRDTEALKVLAQQFNLSYTAFGAAISAKDAPAYGSLTLTDAWGTALEPAPITPTDSDAVPYRILSGTIRATYDSHRDLVGGDNIFVSPGIMSGNTDTRYYWKLTSHIFRYNHHNSGNGSALANGVHTVNEHIRIVDFVEIIRYFTTLILNVDESTEV</sequence>
<dbReference type="PANTHER" id="PTHR45962:SF1">
    <property type="entry name" value="N-FATTY-ACYL-AMINO ACID SYNTHASE_HYDROLASE PM20D1"/>
    <property type="match status" value="1"/>
</dbReference>
<dbReference type="AlphaFoldDB" id="W4JZJ2"/>
<dbReference type="SUPFAM" id="SSF55031">
    <property type="entry name" value="Bacterial exopeptidase dimerisation domain"/>
    <property type="match status" value="1"/>
</dbReference>
<dbReference type="GeneID" id="20667197"/>
<evidence type="ECO:0000259" key="6">
    <source>
        <dbReference type="Pfam" id="PF07687"/>
    </source>
</evidence>
<feature type="domain" description="Peptidase M20 dimerisation" evidence="6">
    <location>
        <begin position="176"/>
        <end position="326"/>
    </location>
</feature>
<dbReference type="GO" id="GO:0004180">
    <property type="term" value="F:carboxypeptidase activity"/>
    <property type="evidence" value="ECO:0007669"/>
    <property type="project" value="TreeGrafter"/>
</dbReference>
<dbReference type="HOGENOM" id="CLU_021802_11_0_1"/>
<gene>
    <name evidence="7" type="ORF">HETIRDRAFT_147361</name>
</gene>
<protein>
    <submittedName>
        <fullName evidence="7">Metallo peptidase M20</fullName>
    </submittedName>
</protein>
<comment type="similarity">
    <text evidence="1">Belongs to the peptidase M20A family.</text>
</comment>
<organism evidence="7 8">
    <name type="scientific">Heterobasidion irregulare (strain TC 32-1)</name>
    <dbReference type="NCBI Taxonomy" id="747525"/>
    <lineage>
        <taxon>Eukaryota</taxon>
        <taxon>Fungi</taxon>
        <taxon>Dikarya</taxon>
        <taxon>Basidiomycota</taxon>
        <taxon>Agaricomycotina</taxon>
        <taxon>Agaricomycetes</taxon>
        <taxon>Russulales</taxon>
        <taxon>Bondarzewiaceae</taxon>
        <taxon>Heterobasidion</taxon>
        <taxon>Heterobasidion annosum species complex</taxon>
    </lineage>
</organism>
<dbReference type="GO" id="GO:0046872">
    <property type="term" value="F:metal ion binding"/>
    <property type="evidence" value="ECO:0007669"/>
    <property type="project" value="UniProtKB-KW"/>
</dbReference>
<name>W4JZJ2_HETIT</name>
<dbReference type="KEGG" id="hir:HETIRDRAFT_147361"/>
<dbReference type="PROSITE" id="PS00759">
    <property type="entry name" value="ARGE_DAPE_CPG2_2"/>
    <property type="match status" value="1"/>
</dbReference>
<dbReference type="InterPro" id="IPR001261">
    <property type="entry name" value="ArgE/DapE_CS"/>
</dbReference>
<evidence type="ECO:0000256" key="5">
    <source>
        <dbReference type="ARBA" id="ARBA00022833"/>
    </source>
</evidence>
<dbReference type="Proteomes" id="UP000030671">
    <property type="component" value="Unassembled WGS sequence"/>
</dbReference>
<keyword evidence="2" id="KW-0645">Protease</keyword>
<dbReference type="SUPFAM" id="SSF53187">
    <property type="entry name" value="Zn-dependent exopeptidases"/>
    <property type="match status" value="1"/>
</dbReference>
<dbReference type="Gene3D" id="3.30.70.360">
    <property type="match status" value="1"/>
</dbReference>
<dbReference type="FunCoup" id="W4JZJ2">
    <property type="interactions" value="9"/>
</dbReference>
<dbReference type="STRING" id="747525.W4JZJ2"/>
<dbReference type="InterPro" id="IPR002933">
    <property type="entry name" value="Peptidase_M20"/>
</dbReference>
<evidence type="ECO:0000256" key="4">
    <source>
        <dbReference type="ARBA" id="ARBA00022801"/>
    </source>
</evidence>
<dbReference type="MEROPS" id="M20.002"/>
<accession>W4JZJ2</accession>
<keyword evidence="8" id="KW-1185">Reference proteome</keyword>
<dbReference type="PANTHER" id="PTHR45962">
    <property type="entry name" value="N-FATTY-ACYL-AMINO ACID SYNTHASE/HYDROLASE PM20D1"/>
    <property type="match status" value="1"/>
</dbReference>
<dbReference type="InterPro" id="IPR036264">
    <property type="entry name" value="Bact_exopeptidase_dim_dom"/>
</dbReference>
<dbReference type="InterPro" id="IPR047177">
    <property type="entry name" value="Pept_M20A"/>
</dbReference>
<dbReference type="eggNOG" id="KOG2275">
    <property type="taxonomic scope" value="Eukaryota"/>
</dbReference>
<proteinExistence type="inferred from homology"/>